<reference evidence="1" key="2">
    <citation type="journal article" date="2023" name="IMA Fungus">
        <title>Comparative genomic study of the Penicillium genus elucidates a diverse pangenome and 15 lateral gene transfer events.</title>
        <authorList>
            <person name="Petersen C."/>
            <person name="Sorensen T."/>
            <person name="Nielsen M.R."/>
            <person name="Sondergaard T.E."/>
            <person name="Sorensen J.L."/>
            <person name="Fitzpatrick D.A."/>
            <person name="Frisvad J.C."/>
            <person name="Nielsen K.L."/>
        </authorList>
    </citation>
    <scope>NUCLEOTIDE SEQUENCE</scope>
    <source>
        <strain evidence="1">IBT 17660</strain>
    </source>
</reference>
<evidence type="ECO:0000313" key="1">
    <source>
        <dbReference type="EMBL" id="KAJ5459364.1"/>
    </source>
</evidence>
<sequence>MPSKGFARVSLYNIQLHDAAVGVPNGVHPASFLLARYASEDKLPLPVLQKYFDGRAPTLTTAFVIPAFDIPPLVSDKPTNHQSRDLYPLNRTRDFPRHILCLRVKSKKKLEKTRDMVQEKLRGVFDFEKDDLWFRGMNVKALMLSMSFFVPVISTSNSDEFGPGIYASNDFDEGAKYAHPQGALMIFKNPDFRDLSVWETGKDEWNNLTATWLNIYKKEVKISDSHIDADVIKGPLSSDQHEARKRGRYPTQSEITQITCVSYDSCGALANSLVAIVYFHP</sequence>
<accession>A0A9X0BHC4</accession>
<gene>
    <name evidence="1" type="ORF">N7530_011308</name>
</gene>
<proteinExistence type="predicted"/>
<organism evidence="1 2">
    <name type="scientific">Penicillium desertorum</name>
    <dbReference type="NCBI Taxonomy" id="1303715"/>
    <lineage>
        <taxon>Eukaryota</taxon>
        <taxon>Fungi</taxon>
        <taxon>Dikarya</taxon>
        <taxon>Ascomycota</taxon>
        <taxon>Pezizomycotina</taxon>
        <taxon>Eurotiomycetes</taxon>
        <taxon>Eurotiomycetidae</taxon>
        <taxon>Eurotiales</taxon>
        <taxon>Aspergillaceae</taxon>
        <taxon>Penicillium</taxon>
    </lineage>
</organism>
<evidence type="ECO:0000313" key="2">
    <source>
        <dbReference type="Proteomes" id="UP001147760"/>
    </source>
</evidence>
<comment type="caution">
    <text evidence="1">The sequence shown here is derived from an EMBL/GenBank/DDBJ whole genome shotgun (WGS) entry which is preliminary data.</text>
</comment>
<dbReference type="EMBL" id="JAPWDO010000008">
    <property type="protein sequence ID" value="KAJ5459364.1"/>
    <property type="molecule type" value="Genomic_DNA"/>
</dbReference>
<dbReference type="Proteomes" id="UP001147760">
    <property type="component" value="Unassembled WGS sequence"/>
</dbReference>
<protein>
    <submittedName>
        <fullName evidence="1">Uncharacterized protein</fullName>
    </submittedName>
</protein>
<dbReference type="AlphaFoldDB" id="A0A9X0BHC4"/>
<reference evidence="1" key="1">
    <citation type="submission" date="2022-12" db="EMBL/GenBank/DDBJ databases">
        <authorList>
            <person name="Petersen C."/>
        </authorList>
    </citation>
    <scope>NUCLEOTIDE SEQUENCE</scope>
    <source>
        <strain evidence="1">IBT 17660</strain>
    </source>
</reference>
<dbReference type="OrthoDB" id="2440450at2759"/>
<keyword evidence="2" id="KW-1185">Reference proteome</keyword>
<name>A0A9X0BHC4_9EURO</name>